<dbReference type="GeneID" id="34557823"/>
<comment type="caution">
    <text evidence="2">The sequence shown here is derived from an EMBL/GenBank/DDBJ whole genome shotgun (WGS) entry which is preliminary data.</text>
</comment>
<protein>
    <submittedName>
        <fullName evidence="2">Uncharacterized protein</fullName>
    </submittedName>
</protein>
<keyword evidence="3" id="KW-1185">Reference proteome</keyword>
<evidence type="ECO:0000313" key="3">
    <source>
        <dbReference type="Proteomes" id="UP000176998"/>
    </source>
</evidence>
<accession>A0A1G4BEW1</accession>
<sequence length="89" mass="9288">MPPSSTGAVYNYSHKVSNGAPTGPTPVPVAPAERPAIPVSSDLAYSINRYVDTPAPSDRHIRAPLFTRPLPSPSPEEAALAGSVKACHK</sequence>
<dbReference type="EMBL" id="MJBS01000031">
    <property type="protein sequence ID" value="OHF00020.1"/>
    <property type="molecule type" value="Genomic_DNA"/>
</dbReference>
<name>A0A1G4BEW1_9PEZI</name>
<feature type="region of interest" description="Disordered" evidence="1">
    <location>
        <begin position="67"/>
        <end position="89"/>
    </location>
</feature>
<dbReference type="AlphaFoldDB" id="A0A1G4BEW1"/>
<evidence type="ECO:0000256" key="1">
    <source>
        <dbReference type="SAM" id="MobiDB-lite"/>
    </source>
</evidence>
<proteinExistence type="predicted"/>
<organism evidence="2 3">
    <name type="scientific">Colletotrichum orchidophilum</name>
    <dbReference type="NCBI Taxonomy" id="1209926"/>
    <lineage>
        <taxon>Eukaryota</taxon>
        <taxon>Fungi</taxon>
        <taxon>Dikarya</taxon>
        <taxon>Ascomycota</taxon>
        <taxon>Pezizomycotina</taxon>
        <taxon>Sordariomycetes</taxon>
        <taxon>Hypocreomycetidae</taxon>
        <taxon>Glomerellales</taxon>
        <taxon>Glomerellaceae</taxon>
        <taxon>Colletotrichum</taxon>
    </lineage>
</organism>
<feature type="region of interest" description="Disordered" evidence="1">
    <location>
        <begin position="1"/>
        <end position="31"/>
    </location>
</feature>
<dbReference type="Proteomes" id="UP000176998">
    <property type="component" value="Unassembled WGS sequence"/>
</dbReference>
<evidence type="ECO:0000313" key="2">
    <source>
        <dbReference type="EMBL" id="OHF00020.1"/>
    </source>
</evidence>
<dbReference type="OrthoDB" id="4845036at2759"/>
<dbReference type="RefSeq" id="XP_022477164.1">
    <property type="nucleotide sequence ID" value="XM_022616313.1"/>
</dbReference>
<gene>
    <name evidence="2" type="ORF">CORC01_04666</name>
</gene>
<reference evidence="2 3" key="1">
    <citation type="submission" date="2016-09" db="EMBL/GenBank/DDBJ databases">
        <authorList>
            <person name="Capua I."/>
            <person name="De Benedictis P."/>
            <person name="Joannis T."/>
            <person name="Lombin L.H."/>
            <person name="Cattoli G."/>
        </authorList>
    </citation>
    <scope>NUCLEOTIDE SEQUENCE [LARGE SCALE GENOMIC DNA]</scope>
    <source>
        <strain evidence="2 3">IMI 309357</strain>
    </source>
</reference>